<dbReference type="CDD" id="cd22584">
    <property type="entry name" value="Rcat_RBR_unk"/>
    <property type="match status" value="1"/>
</dbReference>
<evidence type="ECO:0000256" key="12">
    <source>
        <dbReference type="PROSITE-ProRule" id="PRU00175"/>
    </source>
</evidence>
<dbReference type="InterPro" id="IPR013083">
    <property type="entry name" value="Znf_RING/FYVE/PHD"/>
</dbReference>
<dbReference type="InterPro" id="IPR002156">
    <property type="entry name" value="RNaseH_domain"/>
</dbReference>
<dbReference type="InterPro" id="IPR031127">
    <property type="entry name" value="E3_UB_ligase_RBR"/>
</dbReference>
<evidence type="ECO:0000256" key="10">
    <source>
        <dbReference type="ARBA" id="ARBA00022786"/>
    </source>
</evidence>
<evidence type="ECO:0000259" key="15">
    <source>
        <dbReference type="PROSITE" id="PS51873"/>
    </source>
</evidence>
<comment type="caution">
    <text evidence="16">The sequence shown here is derived from an EMBL/GenBank/DDBJ whole genome shotgun (WGS) entry which is preliminary data.</text>
</comment>
<keyword evidence="9 12" id="KW-0863">Zinc-finger</keyword>
<dbReference type="SUPFAM" id="SSF53098">
    <property type="entry name" value="Ribonuclease H-like"/>
    <property type="match status" value="1"/>
</dbReference>
<dbReference type="Proteomes" id="UP001179952">
    <property type="component" value="Unassembled WGS sequence"/>
</dbReference>
<accession>A0AAV9B4H6</accession>
<dbReference type="FunFam" id="1.20.120.1750:FF:000019">
    <property type="entry name" value="RBR-type E3 ubiquitin transferase"/>
    <property type="match status" value="1"/>
</dbReference>
<feature type="domain" description="RING-type" evidence="15">
    <location>
        <begin position="314"/>
        <end position="535"/>
    </location>
</feature>
<dbReference type="InterPro" id="IPR036397">
    <property type="entry name" value="RNaseH_sf"/>
</dbReference>
<evidence type="ECO:0000256" key="8">
    <source>
        <dbReference type="ARBA" id="ARBA00022737"/>
    </source>
</evidence>
<keyword evidence="6" id="KW-0808">Transferase</keyword>
<comment type="function">
    <text evidence="3">Might act as an E3 ubiquitin-protein ligase, or as part of E3 complex, which accepts ubiquitin from specific E2 ubiquitin-conjugating enzymes and then transfers it to substrates.</text>
</comment>
<dbReference type="SMART" id="SM00647">
    <property type="entry name" value="IBR"/>
    <property type="match status" value="2"/>
</dbReference>
<dbReference type="Gene3D" id="1.20.120.1750">
    <property type="match status" value="1"/>
</dbReference>
<evidence type="ECO:0000256" key="3">
    <source>
        <dbReference type="ARBA" id="ARBA00003976"/>
    </source>
</evidence>
<reference evidence="16" key="2">
    <citation type="submission" date="2023-06" db="EMBL/GenBank/DDBJ databases">
        <authorList>
            <person name="Ma L."/>
            <person name="Liu K.-W."/>
            <person name="Li Z."/>
            <person name="Hsiao Y.-Y."/>
            <person name="Qi Y."/>
            <person name="Fu T."/>
            <person name="Tang G."/>
            <person name="Zhang D."/>
            <person name="Sun W.-H."/>
            <person name="Liu D.-K."/>
            <person name="Li Y."/>
            <person name="Chen G.-Z."/>
            <person name="Liu X.-D."/>
            <person name="Liao X.-Y."/>
            <person name="Jiang Y.-T."/>
            <person name="Yu X."/>
            <person name="Hao Y."/>
            <person name="Huang J."/>
            <person name="Zhao X.-W."/>
            <person name="Ke S."/>
            <person name="Chen Y.-Y."/>
            <person name="Wu W.-L."/>
            <person name="Hsu J.-L."/>
            <person name="Lin Y.-F."/>
            <person name="Huang M.-D."/>
            <person name="Li C.-Y."/>
            <person name="Huang L."/>
            <person name="Wang Z.-W."/>
            <person name="Zhao X."/>
            <person name="Zhong W.-Y."/>
            <person name="Peng D.-H."/>
            <person name="Ahmad S."/>
            <person name="Lan S."/>
            <person name="Zhang J.-S."/>
            <person name="Tsai W.-C."/>
            <person name="Van De Peer Y."/>
            <person name="Liu Z.-J."/>
        </authorList>
    </citation>
    <scope>NUCLEOTIDE SEQUENCE</scope>
    <source>
        <strain evidence="16">SCP</strain>
        <tissue evidence="16">Leaves</tissue>
    </source>
</reference>
<reference evidence="16" key="1">
    <citation type="journal article" date="2023" name="Nat. Commun.">
        <title>Diploid and tetraploid genomes of Acorus and the evolution of monocots.</title>
        <authorList>
            <person name="Ma L."/>
            <person name="Liu K.W."/>
            <person name="Li Z."/>
            <person name="Hsiao Y.Y."/>
            <person name="Qi Y."/>
            <person name="Fu T."/>
            <person name="Tang G.D."/>
            <person name="Zhang D."/>
            <person name="Sun W.H."/>
            <person name="Liu D.K."/>
            <person name="Li Y."/>
            <person name="Chen G.Z."/>
            <person name="Liu X.D."/>
            <person name="Liao X.Y."/>
            <person name="Jiang Y.T."/>
            <person name="Yu X."/>
            <person name="Hao Y."/>
            <person name="Huang J."/>
            <person name="Zhao X.W."/>
            <person name="Ke S."/>
            <person name="Chen Y.Y."/>
            <person name="Wu W.L."/>
            <person name="Hsu J.L."/>
            <person name="Lin Y.F."/>
            <person name="Huang M.D."/>
            <person name="Li C.Y."/>
            <person name="Huang L."/>
            <person name="Wang Z.W."/>
            <person name="Zhao X."/>
            <person name="Zhong W.Y."/>
            <person name="Peng D.H."/>
            <person name="Ahmad S."/>
            <person name="Lan S."/>
            <person name="Zhang J.S."/>
            <person name="Tsai W.C."/>
            <person name="Van de Peer Y."/>
            <person name="Liu Z.J."/>
        </authorList>
    </citation>
    <scope>NUCLEOTIDE SEQUENCE</scope>
    <source>
        <strain evidence="16">SCP</strain>
    </source>
</reference>
<feature type="region of interest" description="Disordered" evidence="13">
    <location>
        <begin position="55"/>
        <end position="77"/>
    </location>
</feature>
<evidence type="ECO:0000256" key="5">
    <source>
        <dbReference type="ARBA" id="ARBA00012251"/>
    </source>
</evidence>
<dbReference type="InterPro" id="IPR044066">
    <property type="entry name" value="TRIAD_supradom"/>
</dbReference>
<dbReference type="PANTHER" id="PTHR11685">
    <property type="entry name" value="RBR FAMILY RING FINGER AND IBR DOMAIN-CONTAINING"/>
    <property type="match status" value="1"/>
</dbReference>
<dbReference type="InterPro" id="IPR001841">
    <property type="entry name" value="Znf_RING"/>
</dbReference>
<evidence type="ECO:0000256" key="6">
    <source>
        <dbReference type="ARBA" id="ARBA00022679"/>
    </source>
</evidence>
<dbReference type="GO" id="GO:0061630">
    <property type="term" value="F:ubiquitin protein ligase activity"/>
    <property type="evidence" value="ECO:0007669"/>
    <property type="project" value="UniProtKB-EC"/>
</dbReference>
<dbReference type="GO" id="GO:0004523">
    <property type="term" value="F:RNA-DNA hybrid ribonuclease activity"/>
    <property type="evidence" value="ECO:0007669"/>
    <property type="project" value="InterPro"/>
</dbReference>
<evidence type="ECO:0000313" key="16">
    <source>
        <dbReference type="EMBL" id="KAK1270907.1"/>
    </source>
</evidence>
<dbReference type="PROSITE" id="PS51873">
    <property type="entry name" value="TRIAD"/>
    <property type="match status" value="1"/>
</dbReference>
<sequence length="559" mass="63514">MTETIDSHMDEDLEIETLVANQHREFMAAEALASDLDLAFHLQIQEAMTASLALHPSSSSASEARLPPPPPRPSSDIDLSALLKFQSAELERAEQERRDRAQSEAEMRRLSEDLRLRAHDEKFARLIHQMPEEEWEDVGDEFEMPINPSSSSSTASSSHATVANHHLEDFFRLYFKGLRSTETLSAVGVAVCDPQDRLLLKIQKPLYGAGMSVKVIELKALMEGLIAATTLGIKHIQVYCQNISVFNHITGKWAVKQLKVADLVNQALLLTKKFDRCHFSLLPRCHVKFVFGLAKDAINSQIARSMEPHENKNLMETCIICLEDTERSQMFVVGGCSHRFCFSCMKQHVEVKLLNGALPGCPHEGCKVKLNVENSRVFLTPKLTEIMSHRIKEASIPTTEKVYCPYPKCSALMSKSEIIRPELEFSRALVMTDASGLRKCIKCSSLFCINCKLPWHDKMSCETYRRVNPFARAEDAKLKSLARQNRWRQCLKCNHMIELAEGCYHMTCKCGYEFCYTCGAEWKNKKATCSCPLWDEENIVYDRDNDIQEEDDDDDDDLF</sequence>
<dbReference type="Gene3D" id="3.30.40.10">
    <property type="entry name" value="Zinc/RING finger domain, C3HC4 (zinc finger)"/>
    <property type="match status" value="1"/>
</dbReference>
<dbReference type="Gene3D" id="3.30.420.10">
    <property type="entry name" value="Ribonuclease H-like superfamily/Ribonuclease H"/>
    <property type="match status" value="1"/>
</dbReference>
<keyword evidence="7" id="KW-0479">Metal-binding</keyword>
<feature type="domain" description="RING-type" evidence="14">
    <location>
        <begin position="318"/>
        <end position="362"/>
    </location>
</feature>
<protein>
    <recommendedName>
        <fullName evidence="5">RBR-type E3 ubiquitin transferase</fullName>
        <ecNumber evidence="5">2.3.2.31</ecNumber>
    </recommendedName>
</protein>
<dbReference type="InterPro" id="IPR002867">
    <property type="entry name" value="IBR_dom"/>
</dbReference>
<dbReference type="GO" id="GO:0003676">
    <property type="term" value="F:nucleic acid binding"/>
    <property type="evidence" value="ECO:0007669"/>
    <property type="project" value="InterPro"/>
</dbReference>
<dbReference type="InterPro" id="IPR017907">
    <property type="entry name" value="Znf_RING_CS"/>
</dbReference>
<keyword evidence="11" id="KW-0862">Zinc</keyword>
<evidence type="ECO:0000256" key="13">
    <source>
        <dbReference type="SAM" id="MobiDB-lite"/>
    </source>
</evidence>
<dbReference type="EMBL" id="JAUJYN010000005">
    <property type="protein sequence ID" value="KAK1270907.1"/>
    <property type="molecule type" value="Genomic_DNA"/>
</dbReference>
<dbReference type="SUPFAM" id="SSF57850">
    <property type="entry name" value="RING/U-box"/>
    <property type="match status" value="2"/>
</dbReference>
<dbReference type="InterPro" id="IPR012337">
    <property type="entry name" value="RNaseH-like_sf"/>
</dbReference>
<dbReference type="PROSITE" id="PS00518">
    <property type="entry name" value="ZF_RING_1"/>
    <property type="match status" value="1"/>
</dbReference>
<evidence type="ECO:0000256" key="4">
    <source>
        <dbReference type="ARBA" id="ARBA00005884"/>
    </source>
</evidence>
<evidence type="ECO:0000259" key="14">
    <source>
        <dbReference type="PROSITE" id="PS50089"/>
    </source>
</evidence>
<dbReference type="GO" id="GO:0008270">
    <property type="term" value="F:zinc ion binding"/>
    <property type="evidence" value="ECO:0007669"/>
    <property type="project" value="UniProtKB-KW"/>
</dbReference>
<evidence type="ECO:0000256" key="7">
    <source>
        <dbReference type="ARBA" id="ARBA00022723"/>
    </source>
</evidence>
<dbReference type="Pfam" id="PF01485">
    <property type="entry name" value="IBR"/>
    <property type="match status" value="2"/>
</dbReference>
<keyword evidence="8" id="KW-0677">Repeat</keyword>
<organism evidence="16 17">
    <name type="scientific">Acorus gramineus</name>
    <name type="common">Dwarf sweet flag</name>
    <dbReference type="NCBI Taxonomy" id="55184"/>
    <lineage>
        <taxon>Eukaryota</taxon>
        <taxon>Viridiplantae</taxon>
        <taxon>Streptophyta</taxon>
        <taxon>Embryophyta</taxon>
        <taxon>Tracheophyta</taxon>
        <taxon>Spermatophyta</taxon>
        <taxon>Magnoliopsida</taxon>
        <taxon>Liliopsida</taxon>
        <taxon>Acoraceae</taxon>
        <taxon>Acorus</taxon>
    </lineage>
</organism>
<comment type="catalytic activity">
    <reaction evidence="1">
        <text>[E2 ubiquitin-conjugating enzyme]-S-ubiquitinyl-L-cysteine + [acceptor protein]-L-lysine = [E2 ubiquitin-conjugating enzyme]-L-cysteine + [acceptor protein]-N(6)-ubiquitinyl-L-lysine.</text>
        <dbReference type="EC" id="2.3.2.31"/>
    </reaction>
</comment>
<comment type="similarity">
    <text evidence="4">Belongs to the RBR family. Ariadne subfamily.</text>
</comment>
<keyword evidence="17" id="KW-1185">Reference proteome</keyword>
<dbReference type="FunFam" id="3.30.420.10:FF:000076">
    <property type="entry name" value="RBR-type E3 ubiquitin transferase"/>
    <property type="match status" value="1"/>
</dbReference>
<name>A0AAV9B4H6_ACOGR</name>
<feature type="compositionally biased region" description="Low complexity" evidence="13">
    <location>
        <begin position="55"/>
        <end position="65"/>
    </location>
</feature>
<keyword evidence="10" id="KW-0833">Ubl conjugation pathway</keyword>
<evidence type="ECO:0000256" key="1">
    <source>
        <dbReference type="ARBA" id="ARBA00001798"/>
    </source>
</evidence>
<dbReference type="AlphaFoldDB" id="A0AAV9B4H6"/>
<evidence type="ECO:0000313" key="17">
    <source>
        <dbReference type="Proteomes" id="UP001179952"/>
    </source>
</evidence>
<dbReference type="FunFam" id="3.30.40.10:FF:000230">
    <property type="entry name" value="RBR-type E3 ubiquitin transferase"/>
    <property type="match status" value="1"/>
</dbReference>
<dbReference type="PROSITE" id="PS50089">
    <property type="entry name" value="ZF_RING_2"/>
    <property type="match status" value="1"/>
</dbReference>
<dbReference type="GO" id="GO:0016567">
    <property type="term" value="P:protein ubiquitination"/>
    <property type="evidence" value="ECO:0007669"/>
    <property type="project" value="InterPro"/>
</dbReference>
<dbReference type="CDD" id="cd22582">
    <property type="entry name" value="BRcat_RBR_unk"/>
    <property type="match status" value="1"/>
</dbReference>
<evidence type="ECO:0000256" key="9">
    <source>
        <dbReference type="ARBA" id="ARBA00022771"/>
    </source>
</evidence>
<proteinExistence type="inferred from homology"/>
<evidence type="ECO:0000256" key="11">
    <source>
        <dbReference type="ARBA" id="ARBA00022833"/>
    </source>
</evidence>
<evidence type="ECO:0000256" key="2">
    <source>
        <dbReference type="ARBA" id="ARBA00001947"/>
    </source>
</evidence>
<comment type="cofactor">
    <cofactor evidence="2">
        <name>Zn(2+)</name>
        <dbReference type="ChEBI" id="CHEBI:29105"/>
    </cofactor>
</comment>
<dbReference type="Pfam" id="PF13456">
    <property type="entry name" value="RVT_3"/>
    <property type="match status" value="1"/>
</dbReference>
<dbReference type="EC" id="2.3.2.31" evidence="5"/>
<gene>
    <name evidence="16" type="ORF">QJS04_geneDACA019688</name>
</gene>